<dbReference type="EMBL" id="CP018258">
    <property type="protein sequence ID" value="APV44632.1"/>
    <property type="molecule type" value="Genomic_DNA"/>
</dbReference>
<dbReference type="KEGG" id="dfo:Dform_01304"/>
<evidence type="ECO:0000313" key="1">
    <source>
        <dbReference type="EMBL" id="APV44632.1"/>
    </source>
</evidence>
<dbReference type="RefSeq" id="WP_076004298.1">
    <property type="nucleotide sequence ID" value="NZ_CP018258.1"/>
</dbReference>
<evidence type="ECO:0000313" key="2">
    <source>
        <dbReference type="Proteomes" id="UP000185934"/>
    </source>
</evidence>
<sequence length="195" mass="20946">MNDRDNEPSNVFEGKARMLAEIEELARREAESLIRQLEEHIPAGQKANVDCTAIGVPDRPDPEINAIGEPDASPIRQPCLTGEQEQEGTGVDIKNPDGSPDATIEAPIVEVAEEFAPGNYLLQLTRFTTPDAIAFQNALRKIPGIMIMTTCGAASGIKLHLKLGAALPGDFFSKMPGVTGLNRKNDQVCVSGRSP</sequence>
<reference evidence="2" key="1">
    <citation type="submission" date="2016-11" db="EMBL/GenBank/DDBJ databases">
        <title>Dehalogenimonas formicexedens sp. nov., a chlorinated alkane respiring bacterium isolated from contaminated groundwater.</title>
        <authorList>
            <person name="Key T.A."/>
            <person name="Bowman K.S."/>
            <person name="Lee I."/>
            <person name="Chun J."/>
            <person name="Albuquerque L."/>
            <person name="da Costa M.S."/>
            <person name="Rainey F.A."/>
            <person name="Moe W.M."/>
        </authorList>
    </citation>
    <scope>NUCLEOTIDE SEQUENCE [LARGE SCALE GENOMIC DNA]</scope>
    <source>
        <strain evidence="2">NSZ-14</strain>
    </source>
</reference>
<dbReference type="AlphaFoldDB" id="A0A1P8F8A3"/>
<proteinExistence type="predicted"/>
<organism evidence="1 2">
    <name type="scientific">Dehalogenimonas formicexedens</name>
    <dbReference type="NCBI Taxonomy" id="1839801"/>
    <lineage>
        <taxon>Bacteria</taxon>
        <taxon>Bacillati</taxon>
        <taxon>Chloroflexota</taxon>
        <taxon>Dehalococcoidia</taxon>
        <taxon>Dehalococcoidales</taxon>
        <taxon>Dehalococcoidaceae</taxon>
        <taxon>Dehalogenimonas</taxon>
    </lineage>
</organism>
<accession>A0A1P8F8A3</accession>
<dbReference type="OrthoDB" id="9970590at2"/>
<keyword evidence="2" id="KW-1185">Reference proteome</keyword>
<name>A0A1P8F8A3_9CHLR</name>
<dbReference type="STRING" id="1839801.Dform_01304"/>
<gene>
    <name evidence="1" type="ORF">Dform_01304</name>
</gene>
<dbReference type="Proteomes" id="UP000185934">
    <property type="component" value="Chromosome"/>
</dbReference>
<protein>
    <submittedName>
        <fullName evidence="1">Uncharacterized protein</fullName>
    </submittedName>
</protein>